<dbReference type="GO" id="GO:0048038">
    <property type="term" value="F:quinone binding"/>
    <property type="evidence" value="ECO:0007669"/>
    <property type="project" value="UniProtKB-KW"/>
</dbReference>
<keyword evidence="7" id="KW-0560">Oxidoreductase</keyword>
<dbReference type="InterPro" id="IPR036188">
    <property type="entry name" value="FAD/NAD-bd_sf"/>
</dbReference>
<evidence type="ECO:0000256" key="8">
    <source>
        <dbReference type="ARBA" id="ARBA00023128"/>
    </source>
</evidence>
<evidence type="ECO:0000256" key="7">
    <source>
        <dbReference type="ARBA" id="ARBA00023002"/>
    </source>
</evidence>
<evidence type="ECO:0000256" key="6">
    <source>
        <dbReference type="ARBA" id="ARBA00022946"/>
    </source>
</evidence>
<dbReference type="GO" id="GO:0070224">
    <property type="term" value="F:sulfide:quinone oxidoreductase activity"/>
    <property type="evidence" value="ECO:0007669"/>
    <property type="project" value="TreeGrafter"/>
</dbReference>
<evidence type="ECO:0000256" key="14">
    <source>
        <dbReference type="ARBA" id="ARBA00066447"/>
    </source>
</evidence>
<evidence type="ECO:0000256" key="2">
    <source>
        <dbReference type="ARBA" id="ARBA00004173"/>
    </source>
</evidence>
<dbReference type="Proteomes" id="UP001497497">
    <property type="component" value="Unassembled WGS sequence"/>
</dbReference>
<comment type="cofactor">
    <cofactor evidence="1">
        <name>FAD</name>
        <dbReference type="ChEBI" id="CHEBI:57692"/>
    </cofactor>
</comment>
<dbReference type="GO" id="GO:0005739">
    <property type="term" value="C:mitochondrion"/>
    <property type="evidence" value="ECO:0007669"/>
    <property type="project" value="UniProtKB-SubCell"/>
</dbReference>
<keyword evidence="5" id="KW-0274">FAD</keyword>
<dbReference type="PRINTS" id="PR00411">
    <property type="entry name" value="PNDRDTASEI"/>
</dbReference>
<dbReference type="EC" id="1.8.5.8" evidence="14"/>
<comment type="similarity">
    <text evidence="13">Belongs to the SQRD family.</text>
</comment>
<evidence type="ECO:0000256" key="3">
    <source>
        <dbReference type="ARBA" id="ARBA00022630"/>
    </source>
</evidence>
<dbReference type="FunFam" id="3.50.50.60:FF:000034">
    <property type="entry name" value="sulfide:quinone oxidoreductase, mitochondrial"/>
    <property type="match status" value="1"/>
</dbReference>
<reference evidence="18 19" key="1">
    <citation type="submission" date="2024-04" db="EMBL/GenBank/DDBJ databases">
        <authorList>
            <consortium name="Genoscope - CEA"/>
            <person name="William W."/>
        </authorList>
    </citation>
    <scope>NUCLEOTIDE SEQUENCE [LARGE SCALE GENOMIC DNA]</scope>
</reference>
<sequence length="471" mass="52344">MACKHGISTLSLCMRNPGTVAKILQCARGDLVRWTTVCSYSTDVKSNTADVKPRTATSKYKVVVVGGGSGGCAVAAKFSSLGRQCAVIEPNDMHYYQPIWTLVGAGLKGFQSSVHRMGDVLPQSCEWIKEKAVQFDPAHNTVELSSGEKVQYDYLVVAMGIQLDYDKIPGLVEALENDPSVASNYHQRWVNKTFPAMQAFKGGNAIFTFPNTPIKCAGAPQKIMYLADEYFRMTGVREKTNVIYNTSLGVIFGVKKYAAALQKVIDKRGITVNYKHNLVEVNYKTKTAVFQLLGEDNKFVSFEYNFLHATPPMSSPDVLKQSPLVNDAGWVDVNKHTLQHMTYPNVFGLGDCTSLPTSKTGAAVAAQCGILHKNMLEVMKGRVPEPVYDGYTSCPLITSKSTCILAEFDYDGNPLETLPFNQAKERHLAYNMKAYIMPEIYWRVMMKGWWNGPALLRKILHLGFDRKPKLK</sequence>
<keyword evidence="6" id="KW-0809">Transit peptide</keyword>
<evidence type="ECO:0000256" key="10">
    <source>
        <dbReference type="ARBA" id="ARBA00052810"/>
    </source>
</evidence>
<dbReference type="Pfam" id="PF07992">
    <property type="entry name" value="Pyr_redox_2"/>
    <property type="match status" value="1"/>
</dbReference>
<evidence type="ECO:0000256" key="9">
    <source>
        <dbReference type="ARBA" id="ARBA00051038"/>
    </source>
</evidence>
<evidence type="ECO:0000256" key="13">
    <source>
        <dbReference type="ARBA" id="ARBA00060891"/>
    </source>
</evidence>
<accession>A0AAV2I867</accession>
<evidence type="ECO:0000256" key="16">
    <source>
        <dbReference type="ARBA" id="ARBA00082958"/>
    </source>
</evidence>
<dbReference type="PANTHER" id="PTHR10632">
    <property type="entry name" value="SULFIDE:QUINONE OXIDOREDUCTASE"/>
    <property type="match status" value="1"/>
</dbReference>
<comment type="catalytic activity">
    <reaction evidence="10">
        <text>ubiquinone-10 + hydrogen sulfide + glutathione + H(+) = S-sulfanylglutathione + ubiquinol-10</text>
        <dbReference type="Rhea" id="RHEA:62608"/>
        <dbReference type="ChEBI" id="CHEBI:15378"/>
        <dbReference type="ChEBI" id="CHEBI:29919"/>
        <dbReference type="ChEBI" id="CHEBI:46245"/>
        <dbReference type="ChEBI" id="CHEBI:57925"/>
        <dbReference type="ChEBI" id="CHEBI:58905"/>
        <dbReference type="ChEBI" id="CHEBI:64183"/>
    </reaction>
    <physiologicalReaction direction="left-to-right" evidence="10">
        <dbReference type="Rhea" id="RHEA:62609"/>
    </physiologicalReaction>
</comment>
<proteinExistence type="inferred from homology"/>
<dbReference type="GO" id="GO:0071949">
    <property type="term" value="F:FAD binding"/>
    <property type="evidence" value="ECO:0007669"/>
    <property type="project" value="TreeGrafter"/>
</dbReference>
<comment type="caution">
    <text evidence="18">The sequence shown here is derived from an EMBL/GenBank/DDBJ whole genome shotgun (WGS) entry which is preliminary data.</text>
</comment>
<comment type="catalytic activity">
    <reaction evidence="11">
        <text>a quinone + hydrogen sulfide + glutathione + H(+) = S-sulfanylglutathione + a quinol</text>
        <dbReference type="Rhea" id="RHEA:55156"/>
        <dbReference type="ChEBI" id="CHEBI:15378"/>
        <dbReference type="ChEBI" id="CHEBI:24646"/>
        <dbReference type="ChEBI" id="CHEBI:29919"/>
        <dbReference type="ChEBI" id="CHEBI:57925"/>
        <dbReference type="ChEBI" id="CHEBI:58905"/>
        <dbReference type="ChEBI" id="CHEBI:132124"/>
        <dbReference type="EC" id="1.8.5.8"/>
    </reaction>
    <physiologicalReaction direction="left-to-right" evidence="11">
        <dbReference type="Rhea" id="RHEA:55157"/>
    </physiologicalReaction>
</comment>
<evidence type="ECO:0000256" key="5">
    <source>
        <dbReference type="ARBA" id="ARBA00022827"/>
    </source>
</evidence>
<evidence type="ECO:0000256" key="4">
    <source>
        <dbReference type="ARBA" id="ARBA00022719"/>
    </source>
</evidence>
<feature type="domain" description="FAD/NAD(P)-binding" evidence="17">
    <location>
        <begin position="60"/>
        <end position="175"/>
    </location>
</feature>
<dbReference type="EMBL" id="CAXITT010000481">
    <property type="protein sequence ID" value="CAL1542328.1"/>
    <property type="molecule type" value="Genomic_DNA"/>
</dbReference>
<dbReference type="AlphaFoldDB" id="A0AAV2I867"/>
<comment type="catalytic activity">
    <reaction evidence="9">
        <text>ubiquinone-10 + hydrogen sulfide + sulfite + 2 H(+) = ubiquinol-10 + thiosulfate</text>
        <dbReference type="Rhea" id="RHEA:38359"/>
        <dbReference type="ChEBI" id="CHEBI:15378"/>
        <dbReference type="ChEBI" id="CHEBI:17359"/>
        <dbReference type="ChEBI" id="CHEBI:29919"/>
        <dbReference type="ChEBI" id="CHEBI:33542"/>
        <dbReference type="ChEBI" id="CHEBI:46245"/>
        <dbReference type="ChEBI" id="CHEBI:64183"/>
    </reaction>
    <physiologicalReaction direction="left-to-right" evidence="9">
        <dbReference type="Rhea" id="RHEA:38360"/>
    </physiologicalReaction>
</comment>
<evidence type="ECO:0000313" key="19">
    <source>
        <dbReference type="Proteomes" id="UP001497497"/>
    </source>
</evidence>
<dbReference type="Gene3D" id="3.50.50.60">
    <property type="entry name" value="FAD/NAD(P)-binding domain"/>
    <property type="match status" value="2"/>
</dbReference>
<dbReference type="InterPro" id="IPR023753">
    <property type="entry name" value="FAD/NAD-binding_dom"/>
</dbReference>
<dbReference type="SUPFAM" id="SSF51905">
    <property type="entry name" value="FAD/NAD(P)-binding domain"/>
    <property type="match status" value="1"/>
</dbReference>
<gene>
    <name evidence="18" type="ORF">GSLYS_00015922001</name>
</gene>
<evidence type="ECO:0000313" key="18">
    <source>
        <dbReference type="EMBL" id="CAL1542328.1"/>
    </source>
</evidence>
<keyword evidence="4" id="KW-0874">Quinone</keyword>
<keyword evidence="8" id="KW-0496">Mitochondrion</keyword>
<evidence type="ECO:0000259" key="17">
    <source>
        <dbReference type="Pfam" id="PF07992"/>
    </source>
</evidence>
<dbReference type="PANTHER" id="PTHR10632:SF2">
    <property type="entry name" value="SULFIDE:QUINONE OXIDOREDUCTASE, MITOCHONDRIAL"/>
    <property type="match status" value="1"/>
</dbReference>
<comment type="function">
    <text evidence="12">Catalyzes the oxidation of hydrogen sulfide with the help of a quinone, such as ubiquinone-10, giving rise to thiosulfate and ultimately to sulfane (molecular sulfur) atoms. Requires an additional electron acceptor; can use sulfite, sulfide or cyanide (in vitro). It is believed the in vivo electron acceptor is glutathione.</text>
</comment>
<protein>
    <recommendedName>
        <fullName evidence="15">Sulfide:quinone oxidoreductase, mitochondrial</fullName>
        <ecNumber evidence="14">1.8.5.8</ecNumber>
    </recommendedName>
    <alternativeName>
        <fullName evidence="16">Sulfide quinone oxidoreductase</fullName>
    </alternativeName>
</protein>
<keyword evidence="19" id="KW-1185">Reference proteome</keyword>
<evidence type="ECO:0000256" key="12">
    <source>
        <dbReference type="ARBA" id="ARBA00059167"/>
    </source>
</evidence>
<name>A0AAV2I867_LYMST</name>
<evidence type="ECO:0000256" key="11">
    <source>
        <dbReference type="ARBA" id="ARBA00052986"/>
    </source>
</evidence>
<evidence type="ECO:0000256" key="15">
    <source>
        <dbReference type="ARBA" id="ARBA00070160"/>
    </source>
</evidence>
<dbReference type="GO" id="GO:0106436">
    <property type="term" value="F:glutathione-dependent sulfide quinone oxidoreductase activity"/>
    <property type="evidence" value="ECO:0007669"/>
    <property type="project" value="UniProtKB-EC"/>
</dbReference>
<organism evidence="18 19">
    <name type="scientific">Lymnaea stagnalis</name>
    <name type="common">Great pond snail</name>
    <name type="synonym">Helix stagnalis</name>
    <dbReference type="NCBI Taxonomy" id="6523"/>
    <lineage>
        <taxon>Eukaryota</taxon>
        <taxon>Metazoa</taxon>
        <taxon>Spiralia</taxon>
        <taxon>Lophotrochozoa</taxon>
        <taxon>Mollusca</taxon>
        <taxon>Gastropoda</taxon>
        <taxon>Heterobranchia</taxon>
        <taxon>Euthyneura</taxon>
        <taxon>Panpulmonata</taxon>
        <taxon>Hygrophila</taxon>
        <taxon>Lymnaeoidea</taxon>
        <taxon>Lymnaeidae</taxon>
        <taxon>Lymnaea</taxon>
    </lineage>
</organism>
<keyword evidence="3" id="KW-0285">Flavoprotein</keyword>
<comment type="subcellular location">
    <subcellularLocation>
        <location evidence="2">Mitochondrion</location>
    </subcellularLocation>
</comment>
<dbReference type="InterPro" id="IPR015904">
    <property type="entry name" value="Sulphide_quinone_reductase"/>
</dbReference>
<evidence type="ECO:0000256" key="1">
    <source>
        <dbReference type="ARBA" id="ARBA00001974"/>
    </source>
</evidence>
<dbReference type="GO" id="GO:0070221">
    <property type="term" value="P:sulfide oxidation, using sulfide:quinone oxidoreductase"/>
    <property type="evidence" value="ECO:0007669"/>
    <property type="project" value="TreeGrafter"/>
</dbReference>